<feature type="region of interest" description="Disordered" evidence="1">
    <location>
        <begin position="537"/>
        <end position="572"/>
    </location>
</feature>
<dbReference type="HOGENOM" id="CLU_348312_0_0_1"/>
<reference evidence="3" key="1">
    <citation type="journal article" date="2013" name="Science">
        <title>The Amborella genome and the evolution of flowering plants.</title>
        <authorList>
            <consortium name="Amborella Genome Project"/>
        </authorList>
    </citation>
    <scope>NUCLEOTIDE SEQUENCE [LARGE SCALE GENOMIC DNA]</scope>
</reference>
<organism evidence="2 3">
    <name type="scientific">Amborella trichopoda</name>
    <dbReference type="NCBI Taxonomy" id="13333"/>
    <lineage>
        <taxon>Eukaryota</taxon>
        <taxon>Viridiplantae</taxon>
        <taxon>Streptophyta</taxon>
        <taxon>Embryophyta</taxon>
        <taxon>Tracheophyta</taxon>
        <taxon>Spermatophyta</taxon>
        <taxon>Magnoliopsida</taxon>
        <taxon>Amborellales</taxon>
        <taxon>Amborellaceae</taxon>
        <taxon>Amborella</taxon>
    </lineage>
</organism>
<accession>W1P0V9</accession>
<dbReference type="GO" id="GO:0005634">
    <property type="term" value="C:nucleus"/>
    <property type="evidence" value="ECO:0000318"/>
    <property type="project" value="GO_Central"/>
</dbReference>
<feature type="region of interest" description="Disordered" evidence="1">
    <location>
        <begin position="254"/>
        <end position="273"/>
    </location>
</feature>
<dbReference type="Proteomes" id="UP000017836">
    <property type="component" value="Unassembled WGS sequence"/>
</dbReference>
<sequence length="810" mass="88112">MEDGTSIRRRLNTQKEVLKWLEDFSEKLQKRAHDASCEVHRLLEQATVAEQELKAAFNSFRSLSNVQFIENTMQEEDEITSHRSKAPQSSTEASIRAQSYEADIMPRYKEALSLGLSSYKQHLQSRKSSAASVYKFGSARGELPHIIGSEEFMHDNTCGLTEDLILETTTLGFSHKSSPEQLRLGAGAGVQAMLNPGFFGIDQDATDKDVSEPLVSAPLDFKAMLEAALISPYRIYDEDSSSQPSVGGDHYYNPELMHEKGHGSSAPPSTTTVDHQRLTGFPDTNASIAQSNLAFLQDSNFGQHSLPHVLVSGSLFDSDEESISTSQMHAGQSCGDEHVDVENLGRNQITATLTGTALSLGDAHGIRSIRDGGEQNPIGESFLDESPFGKQEALGNFLSERRDENTEAVTSPATGLSIQEGYEVHDLIKSSNDGNSVADTHIAVTDSEVLCVPSKVNNSFGQVSGSDDSHLVTNEVEVRGTRPCNSDQLTEQISERERLSREFVFQDIQKLNDQFVLPDDAQRDVAYDLSDKQVNPDRLMGGRLSLSQKGLCDNTDDDDDDDGPNDNLLSKDNSSFQWESLTQIGTKVSVAEILHISTSDKISSSTSNSGEKILSNFAASNELSEPTGGSVGELETREVDTLSASHTSSYSEISSTGHPKKLSFLCSSVNKSQTNSRLNDLPQRVETTFSTVVSVSQEPVSLFSPTPLGGNHGLDCQTISCSDETCIHSSGNESFVNENYNRGPSEMEPEARTLVNQSLDVVLPYSISEGSQEVSEKSGTCSSEKRTIHASNATNSLLVVRLGSNVYLEA</sequence>
<proteinExistence type="predicted"/>
<keyword evidence="3" id="KW-1185">Reference proteome</keyword>
<gene>
    <name evidence="2" type="ORF">AMTR_s00003p00268540</name>
</gene>
<dbReference type="STRING" id="13333.W1P0V9"/>
<dbReference type="eggNOG" id="ENOG502TNCM">
    <property type="taxonomic scope" value="Eukaryota"/>
</dbReference>
<evidence type="ECO:0000313" key="2">
    <source>
        <dbReference type="EMBL" id="ERN03477.1"/>
    </source>
</evidence>
<evidence type="ECO:0000256" key="1">
    <source>
        <dbReference type="SAM" id="MobiDB-lite"/>
    </source>
</evidence>
<name>W1P0V9_AMBTC</name>
<protein>
    <submittedName>
        <fullName evidence="2">Uncharacterized protein</fullName>
    </submittedName>
</protein>
<dbReference type="AlphaFoldDB" id="W1P0V9"/>
<dbReference type="GO" id="GO:0006325">
    <property type="term" value="P:chromatin organization"/>
    <property type="evidence" value="ECO:0000318"/>
    <property type="project" value="GO_Central"/>
</dbReference>
<dbReference type="Gramene" id="ERN03477">
    <property type="protein sequence ID" value="ERN03477"/>
    <property type="gene ID" value="AMTR_s00003p00268540"/>
</dbReference>
<evidence type="ECO:0000313" key="3">
    <source>
        <dbReference type="Proteomes" id="UP000017836"/>
    </source>
</evidence>
<feature type="compositionally biased region" description="Acidic residues" evidence="1">
    <location>
        <begin position="554"/>
        <end position="564"/>
    </location>
</feature>
<dbReference type="EMBL" id="KI394358">
    <property type="protein sequence ID" value="ERN03477.1"/>
    <property type="molecule type" value="Genomic_DNA"/>
</dbReference>